<reference evidence="2" key="2">
    <citation type="submission" date="2023-07" db="EMBL/GenBank/DDBJ databases">
        <title>Genome mining of underrepresented organisms for secondary metabolites.</title>
        <authorList>
            <person name="D'Agostino P.M."/>
        </authorList>
    </citation>
    <scope>NUCLEOTIDE SEQUENCE [LARGE SCALE GENOMIC DNA]</scope>
    <source>
        <strain evidence="2">WS4403</strain>
    </source>
</reference>
<dbReference type="Proteomes" id="UP001195624">
    <property type="component" value="Unassembled WGS sequence"/>
</dbReference>
<proteinExistence type="predicted"/>
<sequence length="406" mass="46232">MEERANYDLVIAEFDDEGWYQGEDRNAHPTRDFMDHFIARLNHYQQQYQQQGISLVVYVHGWTHNAAANDSNVRNFRALLNTIAEAEGANGRRTIGVYIGWRGDAISLPGIEMLSFWNRMSAAERVAQGSVRELFSWLHAWRDSGRNEAGERKIRMLVIGHSFGGLIAWRAMSGEFLRAASRYSNALSADSCEQRKFLSRYGDLLVLVNPAFEGSIYEPIKVAAERLKCLSRYQFPLVLTITSSADLATGIAFPLGRLAPTLLRKVSDQQRLATLKTVGHNSRYTTHKLSLCAQDDLSCLRVCNSPGTLLQRESQRMTEIVQRGIHRHEYLCSRLELVATPQWRPEMNPFWVIQTSHDISRDHNDIFNPKLMSFVRQMYIGLIDITEKEAKKASNNHVVITSATEN</sequence>
<dbReference type="SUPFAM" id="SSF53474">
    <property type="entry name" value="alpha/beta-Hydrolases"/>
    <property type="match status" value="1"/>
</dbReference>
<evidence type="ECO:0000313" key="2">
    <source>
        <dbReference type="Proteomes" id="UP001195624"/>
    </source>
</evidence>
<keyword evidence="2" id="KW-1185">Reference proteome</keyword>
<accession>A0ABS4P5W2</accession>
<comment type="caution">
    <text evidence="1">The sequence shown here is derived from an EMBL/GenBank/DDBJ whole genome shotgun (WGS) entry which is preliminary data.</text>
</comment>
<organism evidence="1 2">
    <name type="scientific">Winslowiella toletana</name>
    <dbReference type="NCBI Taxonomy" id="92490"/>
    <lineage>
        <taxon>Bacteria</taxon>
        <taxon>Pseudomonadati</taxon>
        <taxon>Pseudomonadota</taxon>
        <taxon>Gammaproteobacteria</taxon>
        <taxon>Enterobacterales</taxon>
        <taxon>Erwiniaceae</taxon>
        <taxon>Winslowiella</taxon>
    </lineage>
</organism>
<dbReference type="EMBL" id="JAGGMQ010000001">
    <property type="protein sequence ID" value="MBP2168035.1"/>
    <property type="molecule type" value="Genomic_DNA"/>
</dbReference>
<dbReference type="InterPro" id="IPR029058">
    <property type="entry name" value="AB_hydrolase_fold"/>
</dbReference>
<evidence type="ECO:0000313" key="1">
    <source>
        <dbReference type="EMBL" id="MBP2168035.1"/>
    </source>
</evidence>
<dbReference type="RefSeq" id="WP_157819484.1">
    <property type="nucleotide sequence ID" value="NZ_JAGGMQ010000001.1"/>
</dbReference>
<reference evidence="1 2" key="1">
    <citation type="submission" date="2021-03" db="EMBL/GenBank/DDBJ databases">
        <authorList>
            <person name="D'Agostino P."/>
            <person name="Huntemann M."/>
            <person name="Clum A."/>
            <person name="Spunde A."/>
            <person name="Palaniappan K."/>
            <person name="Ritter S."/>
            <person name="Mikhailova N."/>
            <person name="Chen I.-M."/>
            <person name="Stamatis D."/>
            <person name="Reddy T."/>
            <person name="O'Malley R."/>
            <person name="Daum C."/>
            <person name="Shapiro N."/>
            <person name="Ivanova N."/>
            <person name="Kyrpides N."/>
            <person name="Woyke T."/>
        </authorList>
    </citation>
    <scope>NUCLEOTIDE SEQUENCE [LARGE SCALE GENOMIC DNA]</scope>
    <source>
        <strain evidence="1 2">WS4403</strain>
    </source>
</reference>
<name>A0ABS4P5W2_9GAMM</name>
<protein>
    <submittedName>
        <fullName evidence="1">Uncharacterized protein</fullName>
    </submittedName>
</protein>
<dbReference type="Gene3D" id="3.40.50.1820">
    <property type="entry name" value="alpha/beta hydrolase"/>
    <property type="match status" value="1"/>
</dbReference>
<gene>
    <name evidence="1" type="ORF">J2125_001227</name>
</gene>